<gene>
    <name evidence="1" type="ORF">HMPREF0044_0609</name>
</gene>
<dbReference type="HOGENOM" id="CLU_1567366_0_0_11"/>
<dbReference type="Proteomes" id="UP000010301">
    <property type="component" value="Unassembled WGS sequence"/>
</dbReference>
<protein>
    <submittedName>
        <fullName evidence="1">Uncharacterized protein</fullName>
    </submittedName>
</protein>
<dbReference type="STRING" id="525245.HMPREF0044_0609"/>
<evidence type="ECO:0000313" key="2">
    <source>
        <dbReference type="Proteomes" id="UP000010301"/>
    </source>
</evidence>
<comment type="caution">
    <text evidence="1">The sequence shown here is derived from an EMBL/GenBank/DDBJ whole genome shotgun (WGS) entry which is preliminary data.</text>
</comment>
<dbReference type="EMBL" id="ACFG01000029">
    <property type="protein sequence ID" value="EEH64138.1"/>
    <property type="molecule type" value="Genomic_DNA"/>
</dbReference>
<reference evidence="1 2" key="1">
    <citation type="submission" date="2009-01" db="EMBL/GenBank/DDBJ databases">
        <authorList>
            <person name="Qin X."/>
            <person name="Bachman B."/>
            <person name="Battles P."/>
            <person name="Bell A."/>
            <person name="Bess C."/>
            <person name="Bickham C."/>
            <person name="Chaboub L."/>
            <person name="Chen D."/>
            <person name="Coyle M."/>
            <person name="Deiros D.R."/>
            <person name="Dinh H."/>
            <person name="Forbes L."/>
            <person name="Fowler G."/>
            <person name="Francisco L."/>
            <person name="Fu Q."/>
            <person name="Gubbala S."/>
            <person name="Hale W."/>
            <person name="Han Y."/>
            <person name="Hemphill L."/>
            <person name="Highlander S.K."/>
            <person name="Hirani K."/>
            <person name="Hogues M."/>
            <person name="Jackson L."/>
            <person name="Jakkamsetti A."/>
            <person name="Javaid M."/>
            <person name="Jiang H."/>
            <person name="Korchina V."/>
            <person name="Kovar C."/>
            <person name="Lara F."/>
            <person name="Lee S."/>
            <person name="Mata R."/>
            <person name="Mathew T."/>
            <person name="Moen C."/>
            <person name="Morales K."/>
            <person name="Munidasa M."/>
            <person name="Nazareth L."/>
            <person name="Ngo R."/>
            <person name="Nguyen L."/>
            <person name="Okwuonu G."/>
            <person name="Ongeri F."/>
            <person name="Patil S."/>
            <person name="Petrosino J."/>
            <person name="Pham C."/>
            <person name="Pham P."/>
            <person name="Pu L.-L."/>
            <person name="Puazo M."/>
            <person name="Raj R."/>
            <person name="Reid J."/>
            <person name="Rouhana J."/>
            <person name="Saada N."/>
            <person name="Shang Y."/>
            <person name="Simmons D."/>
            <person name="Thornton R."/>
            <person name="Warren J."/>
            <person name="Weissenberger G."/>
            <person name="Zhang J."/>
            <person name="Zhang L."/>
            <person name="Zhou C."/>
            <person name="Zhu D."/>
            <person name="Muzny D."/>
            <person name="Worley K."/>
            <person name="Gibbs R."/>
        </authorList>
    </citation>
    <scope>NUCLEOTIDE SEQUENCE [LARGE SCALE GENOMIC DNA]</scope>
    <source>
        <strain evidence="1 2">DSM 15436</strain>
    </source>
</reference>
<name>C0VZL9_9ACTO</name>
<keyword evidence="2" id="KW-1185">Reference proteome</keyword>
<dbReference type="eggNOG" id="ENOG50337KV">
    <property type="taxonomic scope" value="Bacteria"/>
</dbReference>
<sequence length="189" mass="20119">MTHERKPLGAFMNVKRFITATVAGALILGLGACSAHPGTAFIVDGVEYRTSAVEKARLEAGAITGQQIPASTIVDFASRQLAAEELANENGVDLTEEMVRKELEAGVKGIELPLSDLTVKTFYTNALLNHLHQKLGNQRFAQEFLEKQAKHKVEINPRFGSVSESGTLLPPALVGVVDGAAEGPEGGVQ</sequence>
<accession>C0VZL9</accession>
<evidence type="ECO:0000313" key="1">
    <source>
        <dbReference type="EMBL" id="EEH64138.1"/>
    </source>
</evidence>
<organism evidence="1 2">
    <name type="scientific">Gleimia coleocanis DSM 15436</name>
    <dbReference type="NCBI Taxonomy" id="525245"/>
    <lineage>
        <taxon>Bacteria</taxon>
        <taxon>Bacillati</taxon>
        <taxon>Actinomycetota</taxon>
        <taxon>Actinomycetes</taxon>
        <taxon>Actinomycetales</taxon>
        <taxon>Actinomycetaceae</taxon>
        <taxon>Gleimia</taxon>
    </lineage>
</organism>
<dbReference type="PROSITE" id="PS51257">
    <property type="entry name" value="PROKAR_LIPOPROTEIN"/>
    <property type="match status" value="1"/>
</dbReference>
<proteinExistence type="predicted"/>
<dbReference type="AlphaFoldDB" id="C0VZL9"/>